<dbReference type="OrthoDB" id="5959209at2"/>
<dbReference type="CDD" id="cd10548">
    <property type="entry name" value="cupin_CDO"/>
    <property type="match status" value="1"/>
</dbReference>
<dbReference type="PANTHER" id="PTHR12918:SF1">
    <property type="entry name" value="CYSTEINE DIOXYGENASE TYPE 1"/>
    <property type="match status" value="1"/>
</dbReference>
<evidence type="ECO:0000313" key="8">
    <source>
        <dbReference type="Proteomes" id="UP000245812"/>
    </source>
</evidence>
<dbReference type="Proteomes" id="UP000245812">
    <property type="component" value="Unassembled WGS sequence"/>
</dbReference>
<reference evidence="7 8" key="1">
    <citation type="submission" date="2018-05" db="EMBL/GenBank/DDBJ databases">
        <title>Genomic Encyclopedia of Type Strains, Phase IV (KMG-IV): sequencing the most valuable type-strain genomes for metagenomic binning, comparative biology and taxonomic classification.</title>
        <authorList>
            <person name="Goeker M."/>
        </authorList>
    </citation>
    <scope>NUCLEOTIDE SEQUENCE [LARGE SCALE GENOMIC DNA]</scope>
    <source>
        <strain evidence="7 8">DSM 14263</strain>
    </source>
</reference>
<dbReference type="Pfam" id="PF05995">
    <property type="entry name" value="CDO_I"/>
    <property type="match status" value="1"/>
</dbReference>
<dbReference type="InterPro" id="IPR011051">
    <property type="entry name" value="RmlC_Cupin_sf"/>
</dbReference>
<evidence type="ECO:0000256" key="1">
    <source>
        <dbReference type="ARBA" id="ARBA00006622"/>
    </source>
</evidence>
<evidence type="ECO:0000256" key="2">
    <source>
        <dbReference type="ARBA" id="ARBA00022723"/>
    </source>
</evidence>
<comment type="similarity">
    <text evidence="1">Belongs to the cysteine dioxygenase family.</text>
</comment>
<evidence type="ECO:0000256" key="4">
    <source>
        <dbReference type="ARBA" id="ARBA00023002"/>
    </source>
</evidence>
<dbReference type="InterPro" id="IPR010300">
    <property type="entry name" value="CDO_1"/>
</dbReference>
<accession>A0A316HYK6</accession>
<evidence type="ECO:0000256" key="5">
    <source>
        <dbReference type="ARBA" id="ARBA00023004"/>
    </source>
</evidence>
<proteinExistence type="inferred from homology"/>
<keyword evidence="2 6" id="KW-0479">Metal-binding</keyword>
<organism evidence="7 8">
    <name type="scientific">Fulvimonas soli</name>
    <dbReference type="NCBI Taxonomy" id="155197"/>
    <lineage>
        <taxon>Bacteria</taxon>
        <taxon>Pseudomonadati</taxon>
        <taxon>Pseudomonadota</taxon>
        <taxon>Gammaproteobacteria</taxon>
        <taxon>Lysobacterales</taxon>
        <taxon>Rhodanobacteraceae</taxon>
        <taxon>Fulvimonas</taxon>
    </lineage>
</organism>
<keyword evidence="5 6" id="KW-0408">Iron</keyword>
<keyword evidence="8" id="KW-1185">Reference proteome</keyword>
<feature type="binding site" evidence="6">
    <location>
        <position position="86"/>
    </location>
    <ligand>
        <name>Fe cation</name>
        <dbReference type="ChEBI" id="CHEBI:24875"/>
        <note>catalytic</note>
    </ligand>
</feature>
<protein>
    <submittedName>
        <fullName evidence="7">Putative metal-dependent enzyme (Double-stranded beta helix superfamily)</fullName>
    </submittedName>
</protein>
<evidence type="ECO:0000313" key="7">
    <source>
        <dbReference type="EMBL" id="PWK85830.1"/>
    </source>
</evidence>
<keyword evidence="4" id="KW-0560">Oxidoreductase</keyword>
<dbReference type="SUPFAM" id="SSF51182">
    <property type="entry name" value="RmlC-like cupins"/>
    <property type="match status" value="1"/>
</dbReference>
<dbReference type="PANTHER" id="PTHR12918">
    <property type="entry name" value="CYSTEINE DIOXYGENASE"/>
    <property type="match status" value="1"/>
</dbReference>
<gene>
    <name evidence="7" type="ORF">C7456_108126</name>
</gene>
<dbReference type="GO" id="GO:0008198">
    <property type="term" value="F:ferrous iron binding"/>
    <property type="evidence" value="ECO:0007669"/>
    <property type="project" value="TreeGrafter"/>
</dbReference>
<dbReference type="Gene3D" id="2.60.120.10">
    <property type="entry name" value="Jelly Rolls"/>
    <property type="match status" value="1"/>
</dbReference>
<dbReference type="AlphaFoldDB" id="A0A316HYK6"/>
<evidence type="ECO:0000256" key="3">
    <source>
        <dbReference type="ARBA" id="ARBA00022964"/>
    </source>
</evidence>
<keyword evidence="3" id="KW-0223">Dioxygenase</keyword>
<name>A0A316HYK6_9GAMM</name>
<dbReference type="InterPro" id="IPR014710">
    <property type="entry name" value="RmlC-like_jellyroll"/>
</dbReference>
<dbReference type="GO" id="GO:0016702">
    <property type="term" value="F:oxidoreductase activity, acting on single donors with incorporation of molecular oxygen, incorporation of two atoms of oxygen"/>
    <property type="evidence" value="ECO:0007669"/>
    <property type="project" value="InterPro"/>
</dbReference>
<feature type="binding site" evidence="6">
    <location>
        <position position="139"/>
    </location>
    <ligand>
        <name>Fe cation</name>
        <dbReference type="ChEBI" id="CHEBI:24875"/>
        <note>catalytic</note>
    </ligand>
</feature>
<feature type="binding site" evidence="6">
    <location>
        <position position="88"/>
    </location>
    <ligand>
        <name>Fe cation</name>
        <dbReference type="ChEBI" id="CHEBI:24875"/>
        <note>catalytic</note>
    </ligand>
</feature>
<comment type="caution">
    <text evidence="7">The sequence shown here is derived from an EMBL/GenBank/DDBJ whole genome shotgun (WGS) entry which is preliminary data.</text>
</comment>
<dbReference type="EMBL" id="QGHC01000008">
    <property type="protein sequence ID" value="PWK85830.1"/>
    <property type="molecule type" value="Genomic_DNA"/>
</dbReference>
<sequence length="190" mass="21365">MTAFRQRLRALREVVLAHGAGDPPDLATLARELGAVIHRHSGELADELDALRRTSRFERWQLGGRLKHGASLLVMVWPPNYATPVHDHAGLWGLEVALHGALEVENWRRDADGALHQRSREWLGPGDATWFDDAEAGLHRCRNLSRHDVALSLHVYGGDLDEYLAYEQLRPGEAWRTLPQRAAIVGQLRT</sequence>
<evidence type="ECO:0000256" key="6">
    <source>
        <dbReference type="PIRSR" id="PIRSR610300-51"/>
    </source>
</evidence>